<dbReference type="InterPro" id="IPR045677">
    <property type="entry name" value="DUF6197"/>
</dbReference>
<reference evidence="1" key="1">
    <citation type="submission" date="2021-01" db="EMBL/GenBank/DDBJ databases">
        <title>Whole genome shotgun sequence of Actinoplanes cyaneus NBRC 14990.</title>
        <authorList>
            <person name="Komaki H."/>
            <person name="Tamura T."/>
        </authorList>
    </citation>
    <scope>NUCLEOTIDE SEQUENCE</scope>
    <source>
        <strain evidence="1">NBRC 14990</strain>
    </source>
</reference>
<gene>
    <name evidence="1" type="ORF">Acy02nite_22180</name>
</gene>
<name>A0A919IH94_9ACTN</name>
<evidence type="ECO:0000313" key="2">
    <source>
        <dbReference type="Proteomes" id="UP000619479"/>
    </source>
</evidence>
<proteinExistence type="predicted"/>
<dbReference type="Pfam" id="PF19698">
    <property type="entry name" value="DUF6197"/>
    <property type="match status" value="1"/>
</dbReference>
<keyword evidence="2" id="KW-1185">Reference proteome</keyword>
<dbReference type="Proteomes" id="UP000619479">
    <property type="component" value="Unassembled WGS sequence"/>
</dbReference>
<evidence type="ECO:0000313" key="1">
    <source>
        <dbReference type="EMBL" id="GID64337.1"/>
    </source>
</evidence>
<organism evidence="1 2">
    <name type="scientific">Actinoplanes cyaneus</name>
    <dbReference type="NCBI Taxonomy" id="52696"/>
    <lineage>
        <taxon>Bacteria</taxon>
        <taxon>Bacillati</taxon>
        <taxon>Actinomycetota</taxon>
        <taxon>Actinomycetes</taxon>
        <taxon>Micromonosporales</taxon>
        <taxon>Micromonosporaceae</taxon>
        <taxon>Actinoplanes</taxon>
    </lineage>
</organism>
<dbReference type="EMBL" id="BOMH01000016">
    <property type="protein sequence ID" value="GID64337.1"/>
    <property type="molecule type" value="Genomic_DNA"/>
</dbReference>
<accession>A0A919IH94</accession>
<comment type="caution">
    <text evidence="1">The sequence shown here is derived from an EMBL/GenBank/DDBJ whole genome shotgun (WGS) entry which is preliminary data.</text>
</comment>
<sequence length="143" mass="15554">MKPTHQPANTPDTDPDMTPADLLRGAALYLWLHGWMTGNFYDYASGDAFPRACTLGAINVAAYGRPILHSDDDADQALTAASIRAMRTFAAYLDPDFDVNVISAIDVVGDWNDEKGRTCEDVVDALREAANDWDSIHHTGGAQ</sequence>
<protein>
    <submittedName>
        <fullName evidence="1">Uncharacterized protein</fullName>
    </submittedName>
</protein>
<dbReference type="AlphaFoldDB" id="A0A919IH94"/>